<dbReference type="GO" id="GO:0003676">
    <property type="term" value="F:nucleic acid binding"/>
    <property type="evidence" value="ECO:0007669"/>
    <property type="project" value="InterPro"/>
</dbReference>
<reference evidence="3" key="1">
    <citation type="submission" date="2016-06" db="EMBL/GenBank/DDBJ databases">
        <title>Parallel loss of symbiosis genes in relatives of nitrogen-fixing non-legume Parasponia.</title>
        <authorList>
            <person name="Van Velzen R."/>
            <person name="Holmer R."/>
            <person name="Bu F."/>
            <person name="Rutten L."/>
            <person name="Van Zeijl A."/>
            <person name="Liu W."/>
            <person name="Santuari L."/>
            <person name="Cao Q."/>
            <person name="Sharma T."/>
            <person name="Shen D."/>
            <person name="Roswanjaya Y."/>
            <person name="Wardhani T."/>
            <person name="Kalhor M.S."/>
            <person name="Jansen J."/>
            <person name="Van den Hoogen J."/>
            <person name="Gungor B."/>
            <person name="Hartog M."/>
            <person name="Hontelez J."/>
            <person name="Verver J."/>
            <person name="Yang W.-C."/>
            <person name="Schijlen E."/>
            <person name="Repin R."/>
            <person name="Schilthuizen M."/>
            <person name="Schranz E."/>
            <person name="Heidstra R."/>
            <person name="Miyata K."/>
            <person name="Fedorova E."/>
            <person name="Kohlen W."/>
            <person name="Bisseling T."/>
            <person name="Smit S."/>
            <person name="Geurts R."/>
        </authorList>
    </citation>
    <scope>NUCLEOTIDE SEQUENCE [LARGE SCALE GENOMIC DNA]</scope>
    <source>
        <strain evidence="3">cv. WU1-14</strain>
    </source>
</reference>
<gene>
    <name evidence="2" type="ORF">PanWU01x14_246120</name>
</gene>
<protein>
    <recommendedName>
        <fullName evidence="1">RNase H type-1 domain-containing protein</fullName>
    </recommendedName>
</protein>
<accession>A0A2P5BEL2</accession>
<organism evidence="2 3">
    <name type="scientific">Parasponia andersonii</name>
    <name type="common">Sponia andersonii</name>
    <dbReference type="NCBI Taxonomy" id="3476"/>
    <lineage>
        <taxon>Eukaryota</taxon>
        <taxon>Viridiplantae</taxon>
        <taxon>Streptophyta</taxon>
        <taxon>Embryophyta</taxon>
        <taxon>Tracheophyta</taxon>
        <taxon>Spermatophyta</taxon>
        <taxon>Magnoliopsida</taxon>
        <taxon>eudicotyledons</taxon>
        <taxon>Gunneridae</taxon>
        <taxon>Pentapetalae</taxon>
        <taxon>rosids</taxon>
        <taxon>fabids</taxon>
        <taxon>Rosales</taxon>
        <taxon>Cannabaceae</taxon>
        <taxon>Parasponia</taxon>
    </lineage>
</organism>
<dbReference type="Pfam" id="PF13456">
    <property type="entry name" value="RVT_3"/>
    <property type="match status" value="1"/>
</dbReference>
<evidence type="ECO:0000313" key="3">
    <source>
        <dbReference type="Proteomes" id="UP000237105"/>
    </source>
</evidence>
<feature type="domain" description="RNase H type-1" evidence="1">
    <location>
        <begin position="3"/>
        <end position="74"/>
    </location>
</feature>
<sequence>MAMRKQVGMLAAIGRTHEEKVVFATTQKCHPSSLLIGEARAMVFRMQEALKLHFPYCIFEGYNNVVISNINGSTYNWEISNSRLGVLAIGDIPPSVLCNSLEWIAT</sequence>
<dbReference type="Proteomes" id="UP000237105">
    <property type="component" value="Unassembled WGS sequence"/>
</dbReference>
<dbReference type="InterPro" id="IPR002156">
    <property type="entry name" value="RNaseH_domain"/>
</dbReference>
<name>A0A2P5BEL2_PARAD</name>
<keyword evidence="3" id="KW-1185">Reference proteome</keyword>
<dbReference type="GO" id="GO:0004523">
    <property type="term" value="F:RNA-DNA hybrid ribonuclease activity"/>
    <property type="evidence" value="ECO:0007669"/>
    <property type="project" value="InterPro"/>
</dbReference>
<evidence type="ECO:0000259" key="1">
    <source>
        <dbReference type="Pfam" id="PF13456"/>
    </source>
</evidence>
<dbReference type="OrthoDB" id="10506444at2759"/>
<dbReference type="EMBL" id="JXTB01000298">
    <property type="protein sequence ID" value="PON47231.1"/>
    <property type="molecule type" value="Genomic_DNA"/>
</dbReference>
<comment type="caution">
    <text evidence="2">The sequence shown here is derived from an EMBL/GenBank/DDBJ whole genome shotgun (WGS) entry which is preliminary data.</text>
</comment>
<proteinExistence type="predicted"/>
<evidence type="ECO:0000313" key="2">
    <source>
        <dbReference type="EMBL" id="PON47231.1"/>
    </source>
</evidence>
<dbReference type="AlphaFoldDB" id="A0A2P5BEL2"/>